<dbReference type="InterPro" id="IPR001296">
    <property type="entry name" value="Glyco_trans_1"/>
</dbReference>
<evidence type="ECO:0000259" key="1">
    <source>
        <dbReference type="Pfam" id="PF00534"/>
    </source>
</evidence>
<name>A0A7Z1DSZ8_9GAMM</name>
<protein>
    <submittedName>
        <fullName evidence="2">Fis family transcriptional regulator</fullName>
    </submittedName>
</protein>
<feature type="domain" description="Glycosyl transferase family 1" evidence="1">
    <location>
        <begin position="164"/>
        <end position="315"/>
    </location>
</feature>
<keyword evidence="3" id="KW-1185">Reference proteome</keyword>
<dbReference type="CDD" id="cd03801">
    <property type="entry name" value="GT4_PimA-like"/>
    <property type="match status" value="1"/>
</dbReference>
<reference evidence="2 3" key="1">
    <citation type="submission" date="2017-06" db="EMBL/GenBank/DDBJ databases">
        <title>Draft genome sequence of the halophilic bacterium Marinobacter vinifirmus FB1.</title>
        <authorList>
            <person name="Stepanov V.G."/>
            <person name="Roberts D.J."/>
            <person name="Fox G.E."/>
        </authorList>
    </citation>
    <scope>NUCLEOTIDE SEQUENCE [LARGE SCALE GENOMIC DNA]</scope>
    <source>
        <strain evidence="2 3">FB1</strain>
    </source>
</reference>
<gene>
    <name evidence="2" type="ORF">B9Q17_07230</name>
</gene>
<dbReference type="AlphaFoldDB" id="A0A7Z1DSZ8"/>
<accession>A0A7Z1DSZ8</accession>
<dbReference type="EMBL" id="NEFY01000010">
    <property type="protein sequence ID" value="OZC35460.1"/>
    <property type="molecule type" value="Genomic_DNA"/>
</dbReference>
<evidence type="ECO:0000313" key="3">
    <source>
        <dbReference type="Proteomes" id="UP000216984"/>
    </source>
</evidence>
<proteinExistence type="predicted"/>
<dbReference type="Pfam" id="PF00534">
    <property type="entry name" value="Glycos_transf_1"/>
    <property type="match status" value="1"/>
</dbReference>
<evidence type="ECO:0000313" key="2">
    <source>
        <dbReference type="EMBL" id="OZC35460.1"/>
    </source>
</evidence>
<dbReference type="PANTHER" id="PTHR12526">
    <property type="entry name" value="GLYCOSYLTRANSFERASE"/>
    <property type="match status" value="1"/>
</dbReference>
<dbReference type="Proteomes" id="UP000216984">
    <property type="component" value="Unassembled WGS sequence"/>
</dbReference>
<dbReference type="RefSeq" id="WP_036219914.1">
    <property type="nucleotide sequence ID" value="NZ_NEFY01000010.1"/>
</dbReference>
<dbReference type="Gene3D" id="3.40.50.2000">
    <property type="entry name" value="Glycogen Phosphorylase B"/>
    <property type="match status" value="2"/>
</dbReference>
<organism evidence="2 3">
    <name type="scientific">Marinobacter vinifirmus</name>
    <dbReference type="NCBI Taxonomy" id="355591"/>
    <lineage>
        <taxon>Bacteria</taxon>
        <taxon>Pseudomonadati</taxon>
        <taxon>Pseudomonadota</taxon>
        <taxon>Gammaproteobacteria</taxon>
        <taxon>Pseudomonadales</taxon>
        <taxon>Marinobacteraceae</taxon>
        <taxon>Marinobacter</taxon>
    </lineage>
</organism>
<sequence length="344" mass="37403">MHICHVNLAGGFSGGERQTVNLIRELAGQNICQTLIARPGSRLFSELKGTPNLGVRECSHFVLGHSGGGWDLVHCHDGKAVYWGWIESVVRGTPYIITRRVDNPIGSGRLTTSAYSRAQTVVCLSSAIRRIVSQRLESANTVVIPSSFSAFPAEPRRVRAIRSQYPGKRLVGQVGRLLKHKGYQVTINAARKLLDSAPDLHFVFLGEGPDEDWLKELAEALPNISFLGHRDDVGDWLAALDVFVFPSLSEGLGSTILEAMQHRVPVIGASAGGIPDLIKDRENGLLVPAGDSEALASAIQELLEEPALAEGLATKALEGLKNFSPEAIGRRYCELYRKVLAERN</sequence>
<comment type="caution">
    <text evidence="2">The sequence shown here is derived from an EMBL/GenBank/DDBJ whole genome shotgun (WGS) entry which is preliminary data.</text>
</comment>
<dbReference type="SUPFAM" id="SSF53756">
    <property type="entry name" value="UDP-Glycosyltransferase/glycogen phosphorylase"/>
    <property type="match status" value="1"/>
</dbReference>